<name>A0A6V7W8H2_MELEN</name>
<accession>A0A6V7W8H2</accession>
<dbReference type="Proteomes" id="UP000580250">
    <property type="component" value="Unassembled WGS sequence"/>
</dbReference>
<sequence length="66" mass="7894">MLDWCYTENEITNNFHNSPKLVNYFVKCCRNLEESLNCFISGKEMKKRNAKEPVSTLKYLMKLEKK</sequence>
<evidence type="ECO:0000313" key="1">
    <source>
        <dbReference type="EMBL" id="CAD2183394.1"/>
    </source>
</evidence>
<organism evidence="1 2">
    <name type="scientific">Meloidogyne enterolobii</name>
    <name type="common">Root-knot nematode worm</name>
    <name type="synonym">Meloidogyne mayaguensis</name>
    <dbReference type="NCBI Taxonomy" id="390850"/>
    <lineage>
        <taxon>Eukaryota</taxon>
        <taxon>Metazoa</taxon>
        <taxon>Ecdysozoa</taxon>
        <taxon>Nematoda</taxon>
        <taxon>Chromadorea</taxon>
        <taxon>Rhabditida</taxon>
        <taxon>Tylenchina</taxon>
        <taxon>Tylenchomorpha</taxon>
        <taxon>Tylenchoidea</taxon>
        <taxon>Meloidogynidae</taxon>
        <taxon>Meloidogyninae</taxon>
        <taxon>Meloidogyne</taxon>
    </lineage>
</organism>
<comment type="caution">
    <text evidence="1">The sequence shown here is derived from an EMBL/GenBank/DDBJ whole genome shotgun (WGS) entry which is preliminary data.</text>
</comment>
<gene>
    <name evidence="1" type="ORF">MENT_LOCUS35685</name>
</gene>
<protein>
    <submittedName>
        <fullName evidence="1">Uncharacterized protein</fullName>
    </submittedName>
</protein>
<reference evidence="1 2" key="1">
    <citation type="submission" date="2020-08" db="EMBL/GenBank/DDBJ databases">
        <authorList>
            <person name="Koutsovoulos G."/>
            <person name="Danchin GJ E."/>
        </authorList>
    </citation>
    <scope>NUCLEOTIDE SEQUENCE [LARGE SCALE GENOMIC DNA]</scope>
</reference>
<proteinExistence type="predicted"/>
<dbReference type="EMBL" id="CAJEWN010000466">
    <property type="protein sequence ID" value="CAD2183394.1"/>
    <property type="molecule type" value="Genomic_DNA"/>
</dbReference>
<evidence type="ECO:0000313" key="2">
    <source>
        <dbReference type="Proteomes" id="UP000580250"/>
    </source>
</evidence>
<dbReference type="AlphaFoldDB" id="A0A6V7W8H2"/>